<organism evidence="1 2">
    <name type="scientific">Moelleriella libera RCEF 2490</name>
    <dbReference type="NCBI Taxonomy" id="1081109"/>
    <lineage>
        <taxon>Eukaryota</taxon>
        <taxon>Fungi</taxon>
        <taxon>Dikarya</taxon>
        <taxon>Ascomycota</taxon>
        <taxon>Pezizomycotina</taxon>
        <taxon>Sordariomycetes</taxon>
        <taxon>Hypocreomycetidae</taxon>
        <taxon>Hypocreales</taxon>
        <taxon>Clavicipitaceae</taxon>
        <taxon>Moelleriella</taxon>
    </lineage>
</organism>
<dbReference type="GO" id="GO:0015937">
    <property type="term" value="P:coenzyme A biosynthetic process"/>
    <property type="evidence" value="ECO:0007669"/>
    <property type="project" value="TreeGrafter"/>
</dbReference>
<comment type="caution">
    <text evidence="1">The sequence shown here is derived from an EMBL/GenBank/DDBJ whole genome shotgun (WGS) entry which is preliminary data.</text>
</comment>
<dbReference type="SUPFAM" id="SSF52374">
    <property type="entry name" value="Nucleotidylyl transferase"/>
    <property type="match status" value="1"/>
</dbReference>
<evidence type="ECO:0000313" key="2">
    <source>
        <dbReference type="Proteomes" id="UP000078544"/>
    </source>
</evidence>
<name>A0A167XCR8_9HYPO</name>
<dbReference type="AlphaFoldDB" id="A0A167XCR8"/>
<sequence>MSMSNSRVAPRLLLLPAPPEPASADVVRIAYHQTLLSVISRLSRLNDSDGAGTVPCIAPVLVVAVVLPVLTSPGESTTRLVRWNISQSLIAEIYSVVAEICAEKSIATDFEADDPGAVDVRVVLVHHDPVVEPSYEPDLKRAYHANNTAVLDLAAFASLVHPWLEIFYPSSEAGYELLSVYLKIAERRQKIHSDHLVSVGGGLSLSIAGKADHGTHRGVSPGYAVVCLGGTFDHLHLGHKLFLHAASLLLNSRQEGSSTSAHSCEIVIGISSDQLLAKKEYVDEIQPWDIRARAVLTFLSTLLGSSTVAETQMKAVHATTKELHAHFRDGAITARCVDFHDVYGPTTQEEKIQALVVSQETRRGGAVINQKRQDQGWHPLDIYEINVLNGNKHTEGGSRDKEGVDDFASKISSTEIRRHKAQLRLKGRNDHGFSC</sequence>
<protein>
    <submittedName>
        <fullName evidence="1">Pantetheine-phosphate adenylyltransferase family protein</fullName>
    </submittedName>
</protein>
<gene>
    <name evidence="1" type="ORF">AAL_07426</name>
</gene>
<dbReference type="Gene3D" id="3.40.50.620">
    <property type="entry name" value="HUPs"/>
    <property type="match status" value="1"/>
</dbReference>
<keyword evidence="1" id="KW-0548">Nucleotidyltransferase</keyword>
<dbReference type="GO" id="GO:0004140">
    <property type="term" value="F:dephospho-CoA kinase activity"/>
    <property type="evidence" value="ECO:0007669"/>
    <property type="project" value="TreeGrafter"/>
</dbReference>
<reference evidence="1 2" key="1">
    <citation type="journal article" date="2016" name="Genome Biol. Evol.">
        <title>Divergent and convergent evolution of fungal pathogenicity.</title>
        <authorList>
            <person name="Shang Y."/>
            <person name="Xiao G."/>
            <person name="Zheng P."/>
            <person name="Cen K."/>
            <person name="Zhan S."/>
            <person name="Wang C."/>
        </authorList>
    </citation>
    <scope>NUCLEOTIDE SEQUENCE [LARGE SCALE GENOMIC DNA]</scope>
    <source>
        <strain evidence="1 2">RCEF 2490</strain>
    </source>
</reference>
<dbReference type="STRING" id="1081109.A0A167XCR8"/>
<dbReference type="OrthoDB" id="330671at2759"/>
<dbReference type="PANTHER" id="PTHR10695">
    <property type="entry name" value="DEPHOSPHO-COA KINASE-RELATED"/>
    <property type="match status" value="1"/>
</dbReference>
<proteinExistence type="predicted"/>
<dbReference type="PANTHER" id="PTHR10695:SF46">
    <property type="entry name" value="BIFUNCTIONAL COENZYME A SYNTHASE-RELATED"/>
    <property type="match status" value="1"/>
</dbReference>
<dbReference type="InterPro" id="IPR014729">
    <property type="entry name" value="Rossmann-like_a/b/a_fold"/>
</dbReference>
<accession>A0A167XCR8</accession>
<dbReference type="EMBL" id="AZGY01000023">
    <property type="protein sequence ID" value="KZZ89918.1"/>
    <property type="molecule type" value="Genomic_DNA"/>
</dbReference>
<evidence type="ECO:0000313" key="1">
    <source>
        <dbReference type="EMBL" id="KZZ89918.1"/>
    </source>
</evidence>
<dbReference type="Proteomes" id="UP000078544">
    <property type="component" value="Unassembled WGS sequence"/>
</dbReference>
<keyword evidence="1" id="KW-0808">Transferase</keyword>
<dbReference type="GO" id="GO:0016779">
    <property type="term" value="F:nucleotidyltransferase activity"/>
    <property type="evidence" value="ECO:0007669"/>
    <property type="project" value="UniProtKB-KW"/>
</dbReference>
<keyword evidence="2" id="KW-1185">Reference proteome</keyword>